<dbReference type="Pfam" id="PF13711">
    <property type="entry name" value="DUF4160"/>
    <property type="match status" value="1"/>
</dbReference>
<organism evidence="1 2">
    <name type="scientific">Marseilla massiliensis</name>
    <dbReference type="NCBI Taxonomy" id="1841864"/>
    <lineage>
        <taxon>Bacteria</taxon>
        <taxon>Pseudomonadati</taxon>
        <taxon>Bacteroidota</taxon>
        <taxon>Bacteroidia</taxon>
        <taxon>Bacteroidales</taxon>
        <taxon>Prevotellaceae</taxon>
        <taxon>Marseilla</taxon>
    </lineage>
</organism>
<proteinExistence type="predicted"/>
<name>A0A938WSW5_9BACT</name>
<dbReference type="InterPro" id="IPR025427">
    <property type="entry name" value="DUF4160"/>
</dbReference>
<reference evidence="1" key="1">
    <citation type="submission" date="2020-08" db="EMBL/GenBank/DDBJ databases">
        <authorList>
            <person name="Cejkova D."/>
            <person name="Kubasova T."/>
            <person name="Jahodarova E."/>
            <person name="Rychlik I."/>
        </authorList>
    </citation>
    <scope>NUCLEOTIDE SEQUENCE</scope>
    <source>
        <strain evidence="1">An824</strain>
    </source>
</reference>
<keyword evidence="2" id="KW-1185">Reference proteome</keyword>
<dbReference type="Proteomes" id="UP000706891">
    <property type="component" value="Unassembled WGS sequence"/>
</dbReference>
<dbReference type="RefSeq" id="WP_021948289.1">
    <property type="nucleotide sequence ID" value="NZ_JACJJG010000051.1"/>
</dbReference>
<evidence type="ECO:0000313" key="1">
    <source>
        <dbReference type="EMBL" id="MBM6674071.1"/>
    </source>
</evidence>
<dbReference type="EMBL" id="JACJJG010000051">
    <property type="protein sequence ID" value="MBM6674071.1"/>
    <property type="molecule type" value="Genomic_DNA"/>
</dbReference>
<accession>A0A938WSW5</accession>
<evidence type="ECO:0000313" key="2">
    <source>
        <dbReference type="Proteomes" id="UP000706891"/>
    </source>
</evidence>
<sequence length="83" mass="9929">MSPRFREEEGFVFKIYSNEEERKHIHVVKAGNEAKFWLEPEISMAYNHGFKEKEVKKIIQLVEKYGNEFKQQFAAHIGKRLDD</sequence>
<comment type="caution">
    <text evidence="1">The sequence shown here is derived from an EMBL/GenBank/DDBJ whole genome shotgun (WGS) entry which is preliminary data.</text>
</comment>
<gene>
    <name evidence="1" type="ORF">H6A34_09305</name>
</gene>
<reference evidence="1" key="2">
    <citation type="journal article" date="2021" name="Sci. Rep.">
        <title>The distribution of antibiotic resistance genes in chicken gut microbiota commensals.</title>
        <authorList>
            <person name="Juricova H."/>
            <person name="Matiasovicova J."/>
            <person name="Kubasova T."/>
            <person name="Cejkova D."/>
            <person name="Rychlik I."/>
        </authorList>
    </citation>
    <scope>NUCLEOTIDE SEQUENCE</scope>
    <source>
        <strain evidence="1">An824</strain>
    </source>
</reference>
<dbReference type="AlphaFoldDB" id="A0A938WSW5"/>
<protein>
    <submittedName>
        <fullName evidence="1">DUF4160 domain-containing protein</fullName>
    </submittedName>
</protein>